<protein>
    <submittedName>
        <fullName evidence="1">Uncharacterized protein</fullName>
    </submittedName>
</protein>
<evidence type="ECO:0000313" key="2">
    <source>
        <dbReference type="Proteomes" id="UP000235145"/>
    </source>
</evidence>
<evidence type="ECO:0000313" key="1">
    <source>
        <dbReference type="EMBL" id="KAJ0203799.1"/>
    </source>
</evidence>
<keyword evidence="2" id="KW-1185">Reference proteome</keyword>
<dbReference type="PANTHER" id="PTHR10492:SF101">
    <property type="entry name" value="ATP-DEPENDENT DNA HELICASE"/>
    <property type="match status" value="1"/>
</dbReference>
<proteinExistence type="predicted"/>
<accession>A0A9R1X9B5</accession>
<comment type="caution">
    <text evidence="1">The sequence shown here is derived from an EMBL/GenBank/DDBJ whole genome shotgun (WGS) entry which is preliminary data.</text>
</comment>
<dbReference type="PANTHER" id="PTHR10492">
    <property type="match status" value="1"/>
</dbReference>
<dbReference type="Proteomes" id="UP000235145">
    <property type="component" value="Unassembled WGS sequence"/>
</dbReference>
<name>A0A9R1X9B5_LACSA</name>
<gene>
    <name evidence="1" type="ORF">LSAT_V11C500249280</name>
</gene>
<dbReference type="AlphaFoldDB" id="A0A9R1X9B5"/>
<organism evidence="1 2">
    <name type="scientific">Lactuca sativa</name>
    <name type="common">Garden lettuce</name>
    <dbReference type="NCBI Taxonomy" id="4236"/>
    <lineage>
        <taxon>Eukaryota</taxon>
        <taxon>Viridiplantae</taxon>
        <taxon>Streptophyta</taxon>
        <taxon>Embryophyta</taxon>
        <taxon>Tracheophyta</taxon>
        <taxon>Spermatophyta</taxon>
        <taxon>Magnoliopsida</taxon>
        <taxon>eudicotyledons</taxon>
        <taxon>Gunneridae</taxon>
        <taxon>Pentapetalae</taxon>
        <taxon>asterids</taxon>
        <taxon>campanulids</taxon>
        <taxon>Asterales</taxon>
        <taxon>Asteraceae</taxon>
        <taxon>Cichorioideae</taxon>
        <taxon>Cichorieae</taxon>
        <taxon>Lactucinae</taxon>
        <taxon>Lactuca</taxon>
    </lineage>
</organism>
<reference evidence="1 2" key="1">
    <citation type="journal article" date="2017" name="Nat. Commun.">
        <title>Genome assembly with in vitro proximity ligation data and whole-genome triplication in lettuce.</title>
        <authorList>
            <person name="Reyes-Chin-Wo S."/>
            <person name="Wang Z."/>
            <person name="Yang X."/>
            <person name="Kozik A."/>
            <person name="Arikit S."/>
            <person name="Song C."/>
            <person name="Xia L."/>
            <person name="Froenicke L."/>
            <person name="Lavelle D.O."/>
            <person name="Truco M.J."/>
            <person name="Xia R."/>
            <person name="Zhu S."/>
            <person name="Xu C."/>
            <person name="Xu H."/>
            <person name="Xu X."/>
            <person name="Cox K."/>
            <person name="Korf I."/>
            <person name="Meyers B.C."/>
            <person name="Michelmore R.W."/>
        </authorList>
    </citation>
    <scope>NUCLEOTIDE SEQUENCE [LARGE SCALE GENOMIC DNA]</scope>
    <source>
        <strain evidence="2">cv. Salinas</strain>
        <tissue evidence="1">Seedlings</tissue>
    </source>
</reference>
<sequence>MVIRKLNSFYLDNTKNISLGTTSTHLSSTTTGVNTSIYKDKLSNSSSAANQYSLKLVTDAYKDNISFNNYATSKLPNKRQHYVLSNDMTSKNNILIMVIKMFYIKHVMQSYGEMNSLEAHINVEWCNQGSFIKYLFKYINNGPDRATVLLYQQTMNVKLMMRYLSACEASLRIFKYDVHCSSVVRLSFHLPNRQHIVYGEDDDIDDVLDKSSIAASKFTSWMECMQLIVKHENLHMLNFLQSLFGFWKRRKVGKVIGRIHSVSPNLGKAYFLRILLNKVKGPTSFDEIRTVNGETYSSFGDACYAHGLLDDDKEYIDAIKEASHFGSEFLFLINTH</sequence>
<dbReference type="EMBL" id="NBSK02000005">
    <property type="protein sequence ID" value="KAJ0203799.1"/>
    <property type="molecule type" value="Genomic_DNA"/>
</dbReference>